<dbReference type="AlphaFoldDB" id="A0A1M6PJ70"/>
<dbReference type="EMBL" id="FRAG01000024">
    <property type="protein sequence ID" value="SHK07991.1"/>
    <property type="molecule type" value="Genomic_DNA"/>
</dbReference>
<protein>
    <submittedName>
        <fullName evidence="2">BadF-type ATPase</fullName>
    </submittedName>
</protein>
<keyword evidence="3" id="KW-1185">Reference proteome</keyword>
<evidence type="ECO:0000313" key="2">
    <source>
        <dbReference type="EMBL" id="SHK07991.1"/>
    </source>
</evidence>
<dbReference type="InterPro" id="IPR052519">
    <property type="entry name" value="Euk-type_GlcNAc_Kinase"/>
</dbReference>
<dbReference type="Proteomes" id="UP000184465">
    <property type="component" value="Unassembled WGS sequence"/>
</dbReference>
<evidence type="ECO:0000259" key="1">
    <source>
        <dbReference type="Pfam" id="PF01869"/>
    </source>
</evidence>
<dbReference type="STRING" id="1121301.SAMN02745912_02189"/>
<dbReference type="PANTHER" id="PTHR43190">
    <property type="entry name" value="N-ACETYL-D-GLUCOSAMINE KINASE"/>
    <property type="match status" value="1"/>
</dbReference>
<dbReference type="Pfam" id="PF01869">
    <property type="entry name" value="BcrAD_BadFG"/>
    <property type="match status" value="1"/>
</dbReference>
<dbReference type="Gene3D" id="3.30.420.40">
    <property type="match status" value="2"/>
</dbReference>
<evidence type="ECO:0000313" key="3">
    <source>
        <dbReference type="Proteomes" id="UP000184465"/>
    </source>
</evidence>
<accession>A0A1M6PJ70</accession>
<sequence length="327" mass="36050">MIYLGVDGGGTKTAFMLINDEGKILGCITKGTCHYKQVGMDGFSKTLEQGINEICNKIQIDIKDIDFSFLGIPGYGEIIEDAKNMENKIEDIFKSDYFKCGNDVEAAWAGSLACKPGINIVAGTGAIGVGVDKYGKVARSSGWGHFCGDEGSAYWLGKKAIEIFGKESDGRLEKTPLYEIVRQELAIDRDFDLISLVLNKYGMNRGKIAELAKLIFMAAKAGDKYAIKAFEEAAYELSLIVFSIIKQLDFDDNDELLISYSGGVFRSGEFILNPFKKYILETQKNIKIVTPKLLPVTGAALYALKIKGSEFNEKIVDILMKEESKLL</sequence>
<dbReference type="RefSeq" id="WP_073149779.1">
    <property type="nucleotide sequence ID" value="NZ_FRAG01000024.1"/>
</dbReference>
<name>A0A1M6PJ70_PARC5</name>
<dbReference type="InterPro" id="IPR002731">
    <property type="entry name" value="ATPase_BadF"/>
</dbReference>
<dbReference type="PANTHER" id="PTHR43190:SF3">
    <property type="entry name" value="N-ACETYL-D-GLUCOSAMINE KINASE"/>
    <property type="match status" value="1"/>
</dbReference>
<dbReference type="InterPro" id="IPR043129">
    <property type="entry name" value="ATPase_NBD"/>
</dbReference>
<dbReference type="OrthoDB" id="9772633at2"/>
<gene>
    <name evidence="2" type="ORF">SAMN02745912_02189</name>
</gene>
<dbReference type="SUPFAM" id="SSF53067">
    <property type="entry name" value="Actin-like ATPase domain"/>
    <property type="match status" value="2"/>
</dbReference>
<organism evidence="2 3">
    <name type="scientific">Paramaledivibacter caminithermalis (strain DSM 15212 / CIP 107654 / DViRD3)</name>
    <name type="common">Clostridium caminithermale</name>
    <dbReference type="NCBI Taxonomy" id="1121301"/>
    <lineage>
        <taxon>Bacteria</taxon>
        <taxon>Bacillati</taxon>
        <taxon>Bacillota</taxon>
        <taxon>Clostridia</taxon>
        <taxon>Peptostreptococcales</taxon>
        <taxon>Caminicellaceae</taxon>
        <taxon>Paramaledivibacter</taxon>
    </lineage>
</organism>
<feature type="domain" description="ATPase BadF/BadG/BcrA/BcrD type" evidence="1">
    <location>
        <begin position="4"/>
        <end position="303"/>
    </location>
</feature>
<dbReference type="CDD" id="cd24007">
    <property type="entry name" value="ASKHA_NBD_eukNAGK-like"/>
    <property type="match status" value="1"/>
</dbReference>
<reference evidence="2 3" key="1">
    <citation type="submission" date="2016-11" db="EMBL/GenBank/DDBJ databases">
        <authorList>
            <person name="Jaros S."/>
            <person name="Januszkiewicz K."/>
            <person name="Wedrychowicz H."/>
        </authorList>
    </citation>
    <scope>NUCLEOTIDE SEQUENCE [LARGE SCALE GENOMIC DNA]</scope>
    <source>
        <strain evidence="2 3">DSM 15212</strain>
    </source>
</reference>
<proteinExistence type="predicted"/>